<feature type="domain" description="Pyrrolo-quinoline quinone repeat" evidence="2">
    <location>
        <begin position="87"/>
        <end position="226"/>
    </location>
</feature>
<dbReference type="InterPro" id="IPR002372">
    <property type="entry name" value="PQQ_rpt_dom"/>
</dbReference>
<organism evidence="3 4">
    <name type="scientific">Paenibacillus auburnensis</name>
    <dbReference type="NCBI Taxonomy" id="2905649"/>
    <lineage>
        <taxon>Bacteria</taxon>
        <taxon>Bacillati</taxon>
        <taxon>Bacillota</taxon>
        <taxon>Bacilli</taxon>
        <taxon>Bacillales</taxon>
        <taxon>Paenibacillaceae</taxon>
        <taxon>Paenibacillus</taxon>
    </lineage>
</organism>
<accession>A0ABN8H0W2</accession>
<evidence type="ECO:0000256" key="1">
    <source>
        <dbReference type="SAM" id="SignalP"/>
    </source>
</evidence>
<protein>
    <submittedName>
        <fullName evidence="3">Outer membrane protein assembly factor BamB</fullName>
    </submittedName>
</protein>
<dbReference type="InterPro" id="IPR015943">
    <property type="entry name" value="WD40/YVTN_repeat-like_dom_sf"/>
</dbReference>
<dbReference type="RefSeq" id="WP_236336944.1">
    <property type="nucleotide sequence ID" value="NZ_CAKMMG010000011.1"/>
</dbReference>
<dbReference type="SMART" id="SM00564">
    <property type="entry name" value="PQQ"/>
    <property type="match status" value="5"/>
</dbReference>
<gene>
    <name evidence="3" type="primary">bamB_3</name>
    <name evidence="3" type="ORF">PAECIP111892_05075</name>
</gene>
<dbReference type="Gene3D" id="2.130.10.10">
    <property type="entry name" value="YVTN repeat-like/Quinoprotein amine dehydrogenase"/>
    <property type="match status" value="2"/>
</dbReference>
<reference evidence="3" key="1">
    <citation type="submission" date="2022-01" db="EMBL/GenBank/DDBJ databases">
        <authorList>
            <person name="Criscuolo A."/>
        </authorList>
    </citation>
    <scope>NUCLEOTIDE SEQUENCE</scope>
    <source>
        <strain evidence="3">CIP111892</strain>
    </source>
</reference>
<dbReference type="Proteomes" id="UP000838324">
    <property type="component" value="Unassembled WGS sequence"/>
</dbReference>
<dbReference type="Pfam" id="PF13360">
    <property type="entry name" value="PQQ_2"/>
    <property type="match status" value="1"/>
</dbReference>
<feature type="signal peptide" evidence="1">
    <location>
        <begin position="1"/>
        <end position="23"/>
    </location>
</feature>
<comment type="caution">
    <text evidence="3">The sequence shown here is derived from an EMBL/GenBank/DDBJ whole genome shotgun (WGS) entry which is preliminary data.</text>
</comment>
<name>A0ABN8H0W2_9BACL</name>
<keyword evidence="1" id="KW-0732">Signal</keyword>
<dbReference type="InterPro" id="IPR018391">
    <property type="entry name" value="PQQ_b-propeller_rpt"/>
</dbReference>
<feature type="chain" id="PRO_5045631055" evidence="1">
    <location>
        <begin position="24"/>
        <end position="438"/>
    </location>
</feature>
<dbReference type="InterPro" id="IPR011047">
    <property type="entry name" value="Quinoprotein_ADH-like_sf"/>
</dbReference>
<evidence type="ECO:0000313" key="4">
    <source>
        <dbReference type="Proteomes" id="UP000838324"/>
    </source>
</evidence>
<evidence type="ECO:0000313" key="3">
    <source>
        <dbReference type="EMBL" id="CAH1221921.1"/>
    </source>
</evidence>
<evidence type="ECO:0000259" key="2">
    <source>
        <dbReference type="Pfam" id="PF13360"/>
    </source>
</evidence>
<dbReference type="SUPFAM" id="SSF50998">
    <property type="entry name" value="Quinoprotein alcohol dehydrogenase-like"/>
    <property type="match status" value="1"/>
</dbReference>
<sequence>MWRINIKNGAFAAVIGLSLLAAAGTAQSAASEPRTSYVANNFGSDAPAAPAAKIIWSSTMDLQGDESAMSRGSTVAGGGKVYIIQQGQLLALNAQTGKRVWKYGAKLTAPLLYQDGLIYASSQAGTIYAINAATGKNNWSSSVPSKAPHQLLIDQNQLFAVNGDIQAYNLKDGKLQWKDNYSEKLYLPIQVQGDLVFAEDSVSGAYSYELLHAFDRKTGKQLWEADNHALPIDAGNGTLRSQRTANLMEMVPLTTVDTLDAKTGKVQKSVEYNPGNINPDEAQSSGGLAWIGGNQLYINDGNTVYCYPADADPAKTAKITYSAAGGGSSLRYAAGPYDGRLLFSDGEAVYGVKTTNRYGVSYYGSTPIARFDLLGHGMYIARADGQLVAVNLLTGAQVLQLKTSGRVFGPTLLENGMIIVQSKGKVTAFKEPAVLKMD</sequence>
<dbReference type="PANTHER" id="PTHR34512">
    <property type="entry name" value="CELL SURFACE PROTEIN"/>
    <property type="match status" value="1"/>
</dbReference>
<keyword evidence="4" id="KW-1185">Reference proteome</keyword>
<dbReference type="PANTHER" id="PTHR34512:SF30">
    <property type="entry name" value="OUTER MEMBRANE PROTEIN ASSEMBLY FACTOR BAMB"/>
    <property type="match status" value="1"/>
</dbReference>
<proteinExistence type="predicted"/>
<dbReference type="EMBL" id="CAKMMG010000011">
    <property type="protein sequence ID" value="CAH1221921.1"/>
    <property type="molecule type" value="Genomic_DNA"/>
</dbReference>